<evidence type="ECO:0000256" key="12">
    <source>
        <dbReference type="ARBA" id="ARBA00023136"/>
    </source>
</evidence>
<gene>
    <name evidence="17" type="ORF">RAG0_08011</name>
</gene>
<dbReference type="GO" id="GO:2001256">
    <property type="term" value="P:regulation of store-operated calcium entry"/>
    <property type="evidence" value="ECO:0007669"/>
    <property type="project" value="InterPro"/>
</dbReference>
<dbReference type="Proteomes" id="UP000178912">
    <property type="component" value="Unassembled WGS sequence"/>
</dbReference>
<evidence type="ECO:0000313" key="18">
    <source>
        <dbReference type="Proteomes" id="UP000178912"/>
    </source>
</evidence>
<evidence type="ECO:0000256" key="11">
    <source>
        <dbReference type="ARBA" id="ARBA00023065"/>
    </source>
</evidence>
<keyword evidence="8" id="KW-0256">Endoplasmic reticulum</keyword>
<dbReference type="GO" id="GO:0006816">
    <property type="term" value="P:calcium ion transport"/>
    <property type="evidence" value="ECO:0007669"/>
    <property type="project" value="UniProtKB-KW"/>
</dbReference>
<dbReference type="PANTHER" id="PTHR15929:SF0">
    <property type="entry name" value="STORE-OPERATED CALCIUM ENTRY-ASSOCIATED REGULATORY FACTOR"/>
    <property type="match status" value="1"/>
</dbReference>
<evidence type="ECO:0000256" key="4">
    <source>
        <dbReference type="ARBA" id="ARBA00022448"/>
    </source>
</evidence>
<dbReference type="GO" id="GO:0005789">
    <property type="term" value="C:endoplasmic reticulum membrane"/>
    <property type="evidence" value="ECO:0007669"/>
    <property type="project" value="UniProtKB-SubCell"/>
</dbReference>
<dbReference type="AlphaFoldDB" id="A0A1E1KNY3"/>
<name>A0A1E1KNY3_9HELO</name>
<proteinExistence type="inferred from homology"/>
<dbReference type="OrthoDB" id="20303at2759"/>
<keyword evidence="5" id="KW-0109">Calcium transport</keyword>
<feature type="transmembrane region" description="Helical" evidence="15">
    <location>
        <begin position="155"/>
        <end position="176"/>
    </location>
</feature>
<dbReference type="InterPro" id="IPR009567">
    <property type="entry name" value="SARAF"/>
</dbReference>
<keyword evidence="7 16" id="KW-0732">Signal</keyword>
<evidence type="ECO:0000256" key="6">
    <source>
        <dbReference type="ARBA" id="ARBA00022692"/>
    </source>
</evidence>
<reference evidence="18" key="1">
    <citation type="submission" date="2016-03" db="EMBL/GenBank/DDBJ databases">
        <authorList>
            <person name="Guldener U."/>
        </authorList>
    </citation>
    <scope>NUCLEOTIDE SEQUENCE [LARGE SCALE GENOMIC DNA]</scope>
    <source>
        <strain evidence="18">04CH-RAC-A.6.1</strain>
    </source>
</reference>
<evidence type="ECO:0000256" key="2">
    <source>
        <dbReference type="ARBA" id="ARBA00006833"/>
    </source>
</evidence>
<evidence type="ECO:0000256" key="13">
    <source>
        <dbReference type="ARBA" id="ARBA00031116"/>
    </source>
</evidence>
<keyword evidence="12 15" id="KW-0472">Membrane</keyword>
<evidence type="ECO:0000256" key="8">
    <source>
        <dbReference type="ARBA" id="ARBA00022824"/>
    </source>
</evidence>
<feature type="compositionally biased region" description="Low complexity" evidence="14">
    <location>
        <begin position="277"/>
        <end position="308"/>
    </location>
</feature>
<sequence length="308" mass="32469">MQLLYPILLALLALSNPSLCAKKPKDAILLSSVKTLTLRSNALTSHRRVSAIPQLKCTGPACKYHTVERMRCTNQGASYNEEDIEWSCVADMPEDFKLGSTEVACEGYASRDDPYVLKGSCGVEYRLLFTEKGEEKYGKSGSGWTGGGEAERSKLGGALFMLIFLGVLFWIIYSAWQALPAGGLPRQARRGWGGGWGGGGGGWGGGGAGGGDPYDPPPPYPGKRYGAQQEGWRPGFWSGAAAGAAGAYMAGNRGNRQQEQPRGSSWFGGNSGGTGGMFNSPSPPTRSSSGSSSSARHSSTGFGSTSRR</sequence>
<keyword evidence="11" id="KW-0406">Ion transport</keyword>
<keyword evidence="10 15" id="KW-1133">Transmembrane helix</keyword>
<organism evidence="17 18">
    <name type="scientific">Rhynchosporium agropyri</name>
    <dbReference type="NCBI Taxonomy" id="914238"/>
    <lineage>
        <taxon>Eukaryota</taxon>
        <taxon>Fungi</taxon>
        <taxon>Dikarya</taxon>
        <taxon>Ascomycota</taxon>
        <taxon>Pezizomycotina</taxon>
        <taxon>Leotiomycetes</taxon>
        <taxon>Helotiales</taxon>
        <taxon>Ploettnerulaceae</taxon>
        <taxon>Rhynchosporium</taxon>
    </lineage>
</organism>
<dbReference type="PANTHER" id="PTHR15929">
    <property type="entry name" value="STORE-OPERATED CALCIUM ENTRY-ASSOCIATED REGULATORY FACTOR"/>
    <property type="match status" value="1"/>
</dbReference>
<comment type="subcellular location">
    <subcellularLocation>
        <location evidence="1">Endoplasmic reticulum membrane</location>
        <topology evidence="1">Single-pass type I membrane protein</topology>
    </subcellularLocation>
</comment>
<dbReference type="Pfam" id="PF06682">
    <property type="entry name" value="SARAF"/>
    <property type="match status" value="1"/>
</dbReference>
<comment type="similarity">
    <text evidence="2">Belongs to the SARAF family.</text>
</comment>
<feature type="region of interest" description="Disordered" evidence="14">
    <location>
        <begin position="249"/>
        <end position="308"/>
    </location>
</feature>
<keyword evidence="6 15" id="KW-0812">Transmembrane</keyword>
<evidence type="ECO:0000256" key="7">
    <source>
        <dbReference type="ARBA" id="ARBA00022729"/>
    </source>
</evidence>
<evidence type="ECO:0000256" key="15">
    <source>
        <dbReference type="SAM" id="Phobius"/>
    </source>
</evidence>
<dbReference type="EMBL" id="FJUX01000042">
    <property type="protein sequence ID" value="CZS99700.1"/>
    <property type="molecule type" value="Genomic_DNA"/>
</dbReference>
<evidence type="ECO:0000313" key="17">
    <source>
        <dbReference type="EMBL" id="CZS99700.1"/>
    </source>
</evidence>
<evidence type="ECO:0000256" key="16">
    <source>
        <dbReference type="SAM" id="SignalP"/>
    </source>
</evidence>
<accession>A0A1E1KNY3</accession>
<feature type="signal peptide" evidence="16">
    <location>
        <begin position="1"/>
        <end position="20"/>
    </location>
</feature>
<protein>
    <recommendedName>
        <fullName evidence="3">Store-operated calcium entry-associated regulatory factor</fullName>
    </recommendedName>
    <alternativeName>
        <fullName evidence="13">Transmembrane protein 66</fullName>
    </alternativeName>
</protein>
<keyword evidence="4" id="KW-0813">Transport</keyword>
<evidence type="ECO:0000256" key="10">
    <source>
        <dbReference type="ARBA" id="ARBA00022989"/>
    </source>
</evidence>
<keyword evidence="9" id="KW-0106">Calcium</keyword>
<evidence type="ECO:0000256" key="1">
    <source>
        <dbReference type="ARBA" id="ARBA00004115"/>
    </source>
</evidence>
<evidence type="ECO:0000256" key="9">
    <source>
        <dbReference type="ARBA" id="ARBA00022837"/>
    </source>
</evidence>
<evidence type="ECO:0000256" key="14">
    <source>
        <dbReference type="SAM" id="MobiDB-lite"/>
    </source>
</evidence>
<keyword evidence="18" id="KW-1185">Reference proteome</keyword>
<evidence type="ECO:0000256" key="3">
    <source>
        <dbReference type="ARBA" id="ARBA00016584"/>
    </source>
</evidence>
<feature type="region of interest" description="Disordered" evidence="14">
    <location>
        <begin position="195"/>
        <end position="227"/>
    </location>
</feature>
<feature type="chain" id="PRO_5009446206" description="Store-operated calcium entry-associated regulatory factor" evidence="16">
    <location>
        <begin position="21"/>
        <end position="308"/>
    </location>
</feature>
<evidence type="ECO:0000256" key="5">
    <source>
        <dbReference type="ARBA" id="ARBA00022568"/>
    </source>
</evidence>
<feature type="compositionally biased region" description="Gly residues" evidence="14">
    <location>
        <begin position="195"/>
        <end position="212"/>
    </location>
</feature>